<dbReference type="InterPro" id="IPR008427">
    <property type="entry name" value="Extracellular_membr_CFEM_dom"/>
</dbReference>
<feature type="signal peptide" evidence="17">
    <location>
        <begin position="1"/>
        <end position="18"/>
    </location>
</feature>
<evidence type="ECO:0000256" key="14">
    <source>
        <dbReference type="ARBA" id="ARBA00023288"/>
    </source>
</evidence>
<evidence type="ECO:0000259" key="18">
    <source>
        <dbReference type="PROSITE" id="PS52012"/>
    </source>
</evidence>
<evidence type="ECO:0000256" key="10">
    <source>
        <dbReference type="ARBA" id="ARBA00023004"/>
    </source>
</evidence>
<comment type="subcellular location">
    <subcellularLocation>
        <location evidence="1">Cell membrane</location>
        <topology evidence="1">Lipid-anchor</topology>
        <topology evidence="1">GPI-anchor</topology>
    </subcellularLocation>
    <subcellularLocation>
        <location evidence="2">Secreted</location>
    </subcellularLocation>
</comment>
<evidence type="ECO:0000256" key="6">
    <source>
        <dbReference type="ARBA" id="ARBA00022617"/>
    </source>
</evidence>
<organism evidence="19 20">
    <name type="scientific">Aspergillus phoenicis ATCC 13157</name>
    <dbReference type="NCBI Taxonomy" id="1353007"/>
    <lineage>
        <taxon>Eukaryota</taxon>
        <taxon>Fungi</taxon>
        <taxon>Dikarya</taxon>
        <taxon>Ascomycota</taxon>
        <taxon>Pezizomycotina</taxon>
        <taxon>Eurotiomycetes</taxon>
        <taxon>Eurotiomycetidae</taxon>
        <taxon>Eurotiales</taxon>
        <taxon>Aspergillaceae</taxon>
        <taxon>Aspergillus</taxon>
    </lineage>
</organism>
<keyword evidence="4" id="KW-1003">Cell membrane</keyword>
<dbReference type="GO" id="GO:0098552">
    <property type="term" value="C:side of membrane"/>
    <property type="evidence" value="ECO:0007669"/>
    <property type="project" value="UniProtKB-KW"/>
</dbReference>
<dbReference type="EMBL" id="KZ851870">
    <property type="protein sequence ID" value="RDK37538.1"/>
    <property type="molecule type" value="Genomic_DNA"/>
</dbReference>
<keyword evidence="14" id="KW-0449">Lipoprotein</keyword>
<keyword evidence="13" id="KW-0325">Glycoprotein</keyword>
<evidence type="ECO:0000256" key="4">
    <source>
        <dbReference type="ARBA" id="ARBA00022475"/>
    </source>
</evidence>
<keyword evidence="11" id="KW-0472">Membrane</keyword>
<feature type="chain" id="PRO_5017027548" description="CFEM domain-containing protein" evidence="17">
    <location>
        <begin position="19"/>
        <end position="226"/>
    </location>
</feature>
<evidence type="ECO:0000256" key="17">
    <source>
        <dbReference type="SAM" id="SignalP"/>
    </source>
</evidence>
<evidence type="ECO:0000313" key="20">
    <source>
        <dbReference type="Proteomes" id="UP000254937"/>
    </source>
</evidence>
<evidence type="ECO:0000256" key="13">
    <source>
        <dbReference type="ARBA" id="ARBA00023180"/>
    </source>
</evidence>
<evidence type="ECO:0000256" key="7">
    <source>
        <dbReference type="ARBA" id="ARBA00022622"/>
    </source>
</evidence>
<evidence type="ECO:0000256" key="2">
    <source>
        <dbReference type="ARBA" id="ARBA00004613"/>
    </source>
</evidence>
<evidence type="ECO:0000256" key="1">
    <source>
        <dbReference type="ARBA" id="ARBA00004609"/>
    </source>
</evidence>
<comment type="caution">
    <text evidence="15">Lacks conserved residue(s) required for the propagation of feature annotation.</text>
</comment>
<evidence type="ECO:0000256" key="12">
    <source>
        <dbReference type="ARBA" id="ARBA00023157"/>
    </source>
</evidence>
<keyword evidence="9 17" id="KW-0732">Signal</keyword>
<dbReference type="PANTHER" id="PTHR37928">
    <property type="entry name" value="CFEM DOMAIN PROTEIN (AFU_ORTHOLOGUE AFUA_6G14090)"/>
    <property type="match status" value="1"/>
</dbReference>
<sequence>MQLFNALFVLLASTLATAQLPNIPSCSINCFISAFERDGCSQLTDFACHCQKPDLPTTISPCVQRSCNVADQSGISQPIPYGLDGTNNSPAVSSEVVRQCSIAGHPISIPPVGGGLETTTLSMPRTSTTDSGAVSSSAASATLPTVSSSGAASSSKVSHSSSASTSASASSSHAPSTPGSHSQSGHGSSTPSPSSPLSTGSASTVKAGVAGAIVIAAAAVQTIGTF</sequence>
<evidence type="ECO:0000256" key="15">
    <source>
        <dbReference type="PROSITE-ProRule" id="PRU01356"/>
    </source>
</evidence>
<feature type="domain" description="CFEM" evidence="18">
    <location>
        <begin position="1"/>
        <end position="127"/>
    </location>
</feature>
<keyword evidence="20" id="KW-1185">Reference proteome</keyword>
<feature type="compositionally biased region" description="Low complexity" evidence="16">
    <location>
        <begin position="118"/>
        <end position="202"/>
    </location>
</feature>
<accession>A0A370P6P2</accession>
<evidence type="ECO:0000256" key="9">
    <source>
        <dbReference type="ARBA" id="ARBA00022729"/>
    </source>
</evidence>
<evidence type="ECO:0000256" key="8">
    <source>
        <dbReference type="ARBA" id="ARBA00022723"/>
    </source>
</evidence>
<dbReference type="SMART" id="SM00747">
    <property type="entry name" value="CFEM"/>
    <property type="match status" value="1"/>
</dbReference>
<comment type="similarity">
    <text evidence="3">Belongs to the RBT5 family.</text>
</comment>
<evidence type="ECO:0000256" key="16">
    <source>
        <dbReference type="SAM" id="MobiDB-lite"/>
    </source>
</evidence>
<reference evidence="19 20" key="1">
    <citation type="submission" date="2018-07" db="EMBL/GenBank/DDBJ databases">
        <title>Section-level genome sequencing of Aspergillus section Nigri to investigate inter- and intra-species variation.</title>
        <authorList>
            <consortium name="DOE Joint Genome Institute"/>
            <person name="Vesth T.C."/>
            <person name="Nybo J.L."/>
            <person name="Theobald S."/>
            <person name="Frisvad J.C."/>
            <person name="Larsen T.O."/>
            <person name="Nielsen K.F."/>
            <person name="Hoof J.B."/>
            <person name="Brandl J."/>
            <person name="Salamov A."/>
            <person name="Riley R."/>
            <person name="Gladden J.M."/>
            <person name="Phatale P."/>
            <person name="Nielsen M.T."/>
            <person name="Lyhne E.K."/>
            <person name="Kogle M.E."/>
            <person name="Strasser K."/>
            <person name="McDonnell E."/>
            <person name="Barry K."/>
            <person name="Clum A."/>
            <person name="Chen C."/>
            <person name="Nolan M."/>
            <person name="Sandor L."/>
            <person name="Kuo A."/>
            <person name="Lipzen A."/>
            <person name="Hainaut M."/>
            <person name="Drula E."/>
            <person name="Tsang A."/>
            <person name="Magnuson J.K."/>
            <person name="Henrissat B."/>
            <person name="Wiebenga A."/>
            <person name="Simmons B.A."/>
            <person name="Makela M.R."/>
            <person name="De vries R.P."/>
            <person name="Grigoriev I.V."/>
            <person name="Mortensen U.H."/>
            <person name="Baker S.E."/>
            <person name="Andersen M.R."/>
        </authorList>
    </citation>
    <scope>NUCLEOTIDE SEQUENCE [LARGE SCALE GENOMIC DNA]</scope>
    <source>
        <strain evidence="19 20">ATCC 13157</strain>
    </source>
</reference>
<keyword evidence="5" id="KW-0964">Secreted</keyword>
<evidence type="ECO:0000256" key="11">
    <source>
        <dbReference type="ARBA" id="ARBA00023136"/>
    </source>
</evidence>
<protein>
    <recommendedName>
        <fullName evidence="18">CFEM domain-containing protein</fullName>
    </recommendedName>
</protein>
<keyword evidence="7" id="KW-0336">GPI-anchor</keyword>
<dbReference type="Proteomes" id="UP000254937">
    <property type="component" value="Unassembled WGS sequence"/>
</dbReference>
<feature type="region of interest" description="Disordered" evidence="16">
    <location>
        <begin position="111"/>
        <end position="202"/>
    </location>
</feature>
<evidence type="ECO:0000256" key="3">
    <source>
        <dbReference type="ARBA" id="ARBA00010031"/>
    </source>
</evidence>
<keyword evidence="12" id="KW-1015">Disulfide bond</keyword>
<gene>
    <name evidence="19" type="ORF">M752DRAFT_330344</name>
</gene>
<keyword evidence="6 15" id="KW-0349">Heme</keyword>
<dbReference type="GO" id="GO:0046872">
    <property type="term" value="F:metal ion binding"/>
    <property type="evidence" value="ECO:0007669"/>
    <property type="project" value="UniProtKB-UniRule"/>
</dbReference>
<dbReference type="GO" id="GO:0005576">
    <property type="term" value="C:extracellular region"/>
    <property type="evidence" value="ECO:0007669"/>
    <property type="project" value="UniProtKB-SubCell"/>
</dbReference>
<evidence type="ECO:0000256" key="5">
    <source>
        <dbReference type="ARBA" id="ARBA00022525"/>
    </source>
</evidence>
<keyword evidence="8 15" id="KW-0479">Metal-binding</keyword>
<dbReference type="AlphaFoldDB" id="A0A370P6P2"/>
<dbReference type="GO" id="GO:0005886">
    <property type="term" value="C:plasma membrane"/>
    <property type="evidence" value="ECO:0007669"/>
    <property type="project" value="UniProtKB-SubCell"/>
</dbReference>
<keyword evidence="10 15" id="KW-0408">Iron</keyword>
<dbReference type="PANTHER" id="PTHR37928:SF2">
    <property type="entry name" value="GPI ANCHORED CFEM DOMAIN PROTEIN (AFU_ORTHOLOGUE AFUA_6G10580)"/>
    <property type="match status" value="1"/>
</dbReference>
<proteinExistence type="inferred from homology"/>
<dbReference type="InterPro" id="IPR051735">
    <property type="entry name" value="CFEM_domain"/>
</dbReference>
<evidence type="ECO:0000313" key="19">
    <source>
        <dbReference type="EMBL" id="RDK37538.1"/>
    </source>
</evidence>
<dbReference type="Pfam" id="PF05730">
    <property type="entry name" value="CFEM"/>
    <property type="match status" value="1"/>
</dbReference>
<feature type="binding site" description="axial binding residue" evidence="15">
    <location>
        <position position="45"/>
    </location>
    <ligand>
        <name>heme</name>
        <dbReference type="ChEBI" id="CHEBI:30413"/>
    </ligand>
    <ligandPart>
        <name>Fe</name>
        <dbReference type="ChEBI" id="CHEBI:18248"/>
    </ligandPart>
</feature>
<name>A0A370P6P2_ASPPH</name>
<dbReference type="PROSITE" id="PS52012">
    <property type="entry name" value="CFEM"/>
    <property type="match status" value="1"/>
</dbReference>